<dbReference type="InterPro" id="IPR051472">
    <property type="entry name" value="T3SS_Stator/FliH"/>
</dbReference>
<dbReference type="EMBL" id="SACP01000066">
    <property type="protein sequence ID" value="RVU11958.1"/>
    <property type="molecule type" value="Genomic_DNA"/>
</dbReference>
<evidence type="ECO:0000256" key="4">
    <source>
        <dbReference type="ARBA" id="ARBA00022927"/>
    </source>
</evidence>
<protein>
    <recommendedName>
        <fullName evidence="6">Type 3 secretion system stator protein</fullName>
    </recommendedName>
</protein>
<dbReference type="InterPro" id="IPR012842">
    <property type="entry name" value="T3SS_SctL/SctL2"/>
</dbReference>
<evidence type="ECO:0000313" key="8">
    <source>
        <dbReference type="EMBL" id="RVU11958.1"/>
    </source>
</evidence>
<comment type="subcellular location">
    <subcellularLocation>
        <location evidence="1">Cytoplasm</location>
    </subcellularLocation>
</comment>
<feature type="compositionally biased region" description="Low complexity" evidence="7">
    <location>
        <begin position="56"/>
        <end position="81"/>
    </location>
</feature>
<feature type="compositionally biased region" description="Low complexity" evidence="7">
    <location>
        <begin position="202"/>
        <end position="213"/>
    </location>
</feature>
<keyword evidence="4" id="KW-0653">Protein transport</keyword>
<evidence type="ECO:0000256" key="6">
    <source>
        <dbReference type="ARBA" id="ARBA00040494"/>
    </source>
</evidence>
<evidence type="ECO:0000256" key="5">
    <source>
        <dbReference type="ARBA" id="ARBA00024335"/>
    </source>
</evidence>
<accession>A0A3S3TZD5</accession>
<feature type="region of interest" description="Disordered" evidence="7">
    <location>
        <begin position="1"/>
        <end position="231"/>
    </location>
</feature>
<evidence type="ECO:0000256" key="7">
    <source>
        <dbReference type="SAM" id="MobiDB-lite"/>
    </source>
</evidence>
<dbReference type="PANTHER" id="PTHR34982">
    <property type="entry name" value="YOP PROTEINS TRANSLOCATION PROTEIN L"/>
    <property type="match status" value="1"/>
</dbReference>
<sequence length="440" mass="46948">MAGRPARRGPGRRHRPAARPSRRCRRGGLGRRRARAAARVRRRRSGGAPGLPPAAQPRRVAGPRPARAAPRRGLPGASRGGPPDPARRPAGDPAGRAPRRGGAARRRRRAAPAGDRAGAAHRPRPDPDRARGIRLRRRGARGAAAARRPRRARRRRRRRGLRRRPRPGGGPGAPRRHRARSPRPLPRRRRAGPRRPVPAPAPARGGAQGPAAGERLRPPHPIAAPEDGPVDGPYRLSELGYRLPAGAHVLAPEALAPVEAATGLLREAEARAAGIVASAQAAYDEERRRGYADGLAQARLDAVERLLRESAALDAGLRDLEGELGRLVASCLRKLVAGFDDHARAEAAVRAALRQMRRERRPELRVAPAQFPAFKAGIAAIAAEFPEIEFVDVVEDAGLVPPQVVVEGRIGRVEADLDAALDDVEALIRGAVAAGGRAGA</sequence>
<evidence type="ECO:0000256" key="2">
    <source>
        <dbReference type="ARBA" id="ARBA00022448"/>
    </source>
</evidence>
<feature type="compositionally biased region" description="Basic residues" evidence="7">
    <location>
        <begin position="174"/>
        <end position="193"/>
    </location>
</feature>
<feature type="compositionally biased region" description="Basic residues" evidence="7">
    <location>
        <begin position="147"/>
        <end position="166"/>
    </location>
</feature>
<reference evidence="8 9" key="1">
    <citation type="submission" date="2019-01" db="EMBL/GenBank/DDBJ databases">
        <authorList>
            <person name="Chen W.-M."/>
        </authorList>
    </citation>
    <scope>NUCLEOTIDE SEQUENCE [LARGE SCALE GENOMIC DNA]</scope>
    <source>
        <strain evidence="8 9">TER-1</strain>
    </source>
</reference>
<name>A0A3S3TZD5_9HYPH</name>
<keyword evidence="9" id="KW-1185">Reference proteome</keyword>
<comment type="caution">
    <text evidence="8">The sequence shown here is derived from an EMBL/GenBank/DDBJ whole genome shotgun (WGS) entry which is preliminary data.</text>
</comment>
<dbReference type="GO" id="GO:0030254">
    <property type="term" value="P:protein secretion by the type III secretion system"/>
    <property type="evidence" value="ECO:0007669"/>
    <property type="project" value="InterPro"/>
</dbReference>
<feature type="compositionally biased region" description="Basic residues" evidence="7">
    <location>
        <begin position="97"/>
        <end position="110"/>
    </location>
</feature>
<evidence type="ECO:0000256" key="1">
    <source>
        <dbReference type="ARBA" id="ARBA00004496"/>
    </source>
</evidence>
<evidence type="ECO:0000313" key="9">
    <source>
        <dbReference type="Proteomes" id="UP000286997"/>
    </source>
</evidence>
<proteinExistence type="inferred from homology"/>
<organism evidence="8 9">
    <name type="scientific">Methylobacterium oryzihabitans</name>
    <dbReference type="NCBI Taxonomy" id="2499852"/>
    <lineage>
        <taxon>Bacteria</taxon>
        <taxon>Pseudomonadati</taxon>
        <taxon>Pseudomonadota</taxon>
        <taxon>Alphaproteobacteria</taxon>
        <taxon>Hyphomicrobiales</taxon>
        <taxon>Methylobacteriaceae</taxon>
        <taxon>Methylobacterium</taxon>
    </lineage>
</organism>
<dbReference type="AlphaFoldDB" id="A0A3S3TZD5"/>
<evidence type="ECO:0000256" key="3">
    <source>
        <dbReference type="ARBA" id="ARBA00022490"/>
    </source>
</evidence>
<dbReference type="Proteomes" id="UP000286997">
    <property type="component" value="Unassembled WGS sequence"/>
</dbReference>
<keyword evidence="2" id="KW-0813">Transport</keyword>
<dbReference type="GO" id="GO:0005829">
    <property type="term" value="C:cytosol"/>
    <property type="evidence" value="ECO:0007669"/>
    <property type="project" value="TreeGrafter"/>
</dbReference>
<dbReference type="OrthoDB" id="8221108at2"/>
<keyword evidence="3" id="KW-0963">Cytoplasm</keyword>
<gene>
    <name evidence="8" type="ORF">EOE48_28305</name>
</gene>
<comment type="similarity">
    <text evidence="5">Belongs to the SctL stator family.</text>
</comment>
<dbReference type="PANTHER" id="PTHR34982:SF4">
    <property type="entry name" value="TYPE 3 SECRETION SYSTEM STATOR PROTEIN"/>
    <property type="match status" value="1"/>
</dbReference>
<dbReference type="NCBIfam" id="TIGR02499">
    <property type="entry name" value="HrpE_YscL_not"/>
    <property type="match status" value="1"/>
</dbReference>
<feature type="compositionally biased region" description="Basic residues" evidence="7">
    <location>
        <begin position="1"/>
        <end position="45"/>
    </location>
</feature>